<dbReference type="GO" id="GO:0003796">
    <property type="term" value="F:lysozyme activity"/>
    <property type="evidence" value="ECO:0007669"/>
    <property type="project" value="UniProtKB-EC"/>
</dbReference>
<evidence type="ECO:0000256" key="5">
    <source>
        <dbReference type="ARBA" id="ARBA00023295"/>
    </source>
</evidence>
<evidence type="ECO:0000256" key="1">
    <source>
        <dbReference type="ARBA" id="ARBA00000632"/>
    </source>
</evidence>
<dbReference type="InterPro" id="IPR051018">
    <property type="entry name" value="Bacteriophage_GH24"/>
</dbReference>
<evidence type="ECO:0000256" key="7">
    <source>
        <dbReference type="SAM" id="SignalP"/>
    </source>
</evidence>
<dbReference type="GO" id="GO:0031640">
    <property type="term" value="P:killing of cells of another organism"/>
    <property type="evidence" value="ECO:0007669"/>
    <property type="project" value="UniProtKB-KW"/>
</dbReference>
<evidence type="ECO:0000256" key="2">
    <source>
        <dbReference type="ARBA" id="ARBA00022529"/>
    </source>
</evidence>
<reference evidence="8 9" key="1">
    <citation type="submission" date="2016-10" db="EMBL/GenBank/DDBJ databases">
        <title>Comparative genome analysis of multiple Pseudomonas spp. focuses on biocontrol and plant growth promoting traits.</title>
        <authorList>
            <person name="Tao X.-Y."/>
            <person name="Taylor C.G."/>
        </authorList>
    </citation>
    <scope>NUCLEOTIDE SEQUENCE [LARGE SCALE GENOMIC DNA]</scope>
    <source>
        <strain evidence="8 9">36C6</strain>
    </source>
</reference>
<keyword evidence="5 6" id="KW-0326">Glycosidase</keyword>
<dbReference type="GO" id="GO:0042742">
    <property type="term" value="P:defense response to bacterium"/>
    <property type="evidence" value="ECO:0007669"/>
    <property type="project" value="UniProtKB-KW"/>
</dbReference>
<proteinExistence type="inferred from homology"/>
<dbReference type="EMBL" id="MOBM01000014">
    <property type="protein sequence ID" value="RON16055.1"/>
    <property type="molecule type" value="Genomic_DNA"/>
</dbReference>
<keyword evidence="4 6" id="KW-0378">Hydrolase</keyword>
<keyword evidence="7" id="KW-0732">Signal</keyword>
<dbReference type="GO" id="GO:0016998">
    <property type="term" value="P:cell wall macromolecule catabolic process"/>
    <property type="evidence" value="ECO:0007669"/>
    <property type="project" value="InterPro"/>
</dbReference>
<dbReference type="PANTHER" id="PTHR38107:SF3">
    <property type="entry name" value="LYSOZYME RRRD-RELATED"/>
    <property type="match status" value="1"/>
</dbReference>
<dbReference type="Proteomes" id="UP000284002">
    <property type="component" value="Unassembled WGS sequence"/>
</dbReference>
<evidence type="ECO:0000256" key="3">
    <source>
        <dbReference type="ARBA" id="ARBA00022638"/>
    </source>
</evidence>
<sequence>MTLLQRIVAAVTFSLAAAGFTVNETGLPAPVERAAIMAALLVMTPEMEGTVYEAYPDTGGVWTICTGHTLGVRRGDEASPAQCAAYLRADLGEAVDFVMREVPSASLFQKIALADFAYNLGLRALAKSTLLQYAKAGLHDLAAKQFGRWMFVAGRDCRQPKNNCGGIPVRRELQRQVYMVRP</sequence>
<evidence type="ECO:0000256" key="4">
    <source>
        <dbReference type="ARBA" id="ARBA00022801"/>
    </source>
</evidence>
<dbReference type="InterPro" id="IPR034690">
    <property type="entry name" value="Endolysin_T4_type"/>
</dbReference>
<dbReference type="InterPro" id="IPR002196">
    <property type="entry name" value="Glyco_hydro_24"/>
</dbReference>
<dbReference type="Gene3D" id="1.10.530.40">
    <property type="match status" value="1"/>
</dbReference>
<dbReference type="RefSeq" id="WP_185047118.1">
    <property type="nucleotide sequence ID" value="NZ_MOBM01000014.1"/>
</dbReference>
<comment type="caution">
    <text evidence="8">The sequence shown here is derived from an EMBL/GenBank/DDBJ whole genome shotgun (WGS) entry which is preliminary data.</text>
</comment>
<dbReference type="EC" id="3.2.1.17" evidence="6"/>
<organism evidence="8 9">
    <name type="scientific">Pseudomonas frederiksbergensis</name>
    <dbReference type="NCBI Taxonomy" id="104087"/>
    <lineage>
        <taxon>Bacteria</taxon>
        <taxon>Pseudomonadati</taxon>
        <taxon>Pseudomonadota</taxon>
        <taxon>Gammaproteobacteria</taxon>
        <taxon>Pseudomonadales</taxon>
        <taxon>Pseudomonadaceae</taxon>
        <taxon>Pseudomonas</taxon>
    </lineage>
</organism>
<protein>
    <recommendedName>
        <fullName evidence="6">Lysozyme</fullName>
        <ecNumber evidence="6">3.2.1.17</ecNumber>
    </recommendedName>
</protein>
<comment type="catalytic activity">
    <reaction evidence="1 6">
        <text>Hydrolysis of (1-&gt;4)-beta-linkages between N-acetylmuramic acid and N-acetyl-D-glucosamine residues in a peptidoglycan and between N-acetyl-D-glucosamine residues in chitodextrins.</text>
        <dbReference type="EC" id="3.2.1.17"/>
    </reaction>
</comment>
<dbReference type="SUPFAM" id="SSF53955">
    <property type="entry name" value="Lysozyme-like"/>
    <property type="match status" value="1"/>
</dbReference>
<feature type="signal peptide" evidence="7">
    <location>
        <begin position="1"/>
        <end position="16"/>
    </location>
</feature>
<comment type="similarity">
    <text evidence="6">Belongs to the glycosyl hydrolase 24 family.</text>
</comment>
<dbReference type="InterPro" id="IPR023346">
    <property type="entry name" value="Lysozyme-like_dom_sf"/>
</dbReference>
<gene>
    <name evidence="8" type="ORF">BK662_11545</name>
</gene>
<dbReference type="GO" id="GO:0009253">
    <property type="term" value="P:peptidoglycan catabolic process"/>
    <property type="evidence" value="ECO:0007669"/>
    <property type="project" value="InterPro"/>
</dbReference>
<dbReference type="PANTHER" id="PTHR38107">
    <property type="match status" value="1"/>
</dbReference>
<dbReference type="InterPro" id="IPR023347">
    <property type="entry name" value="Lysozyme_dom_sf"/>
</dbReference>
<keyword evidence="3 6" id="KW-0081">Bacteriolytic enzyme</keyword>
<feature type="chain" id="PRO_5019445712" description="Lysozyme" evidence="7">
    <location>
        <begin position="17"/>
        <end position="182"/>
    </location>
</feature>
<dbReference type="Pfam" id="PF00959">
    <property type="entry name" value="Phage_lysozyme"/>
    <property type="match status" value="1"/>
</dbReference>
<evidence type="ECO:0000313" key="8">
    <source>
        <dbReference type="EMBL" id="RON16055.1"/>
    </source>
</evidence>
<keyword evidence="2 6" id="KW-0929">Antimicrobial</keyword>
<name>A0A423HS97_9PSED</name>
<dbReference type="HAMAP" id="MF_04110">
    <property type="entry name" value="ENDOLYSIN_T4"/>
    <property type="match status" value="1"/>
</dbReference>
<evidence type="ECO:0000313" key="9">
    <source>
        <dbReference type="Proteomes" id="UP000284002"/>
    </source>
</evidence>
<dbReference type="AlphaFoldDB" id="A0A423HS97"/>
<evidence type="ECO:0000256" key="6">
    <source>
        <dbReference type="RuleBase" id="RU003788"/>
    </source>
</evidence>
<accession>A0A423HS97</accession>